<keyword evidence="11" id="KW-1185">Reference proteome</keyword>
<dbReference type="GO" id="GO:0016020">
    <property type="term" value="C:membrane"/>
    <property type="evidence" value="ECO:0007669"/>
    <property type="project" value="UniProtKB-SubCell"/>
</dbReference>
<organism evidence="10 11">
    <name type="scientific">Paraphaeosphaeria sporulosa</name>
    <dbReference type="NCBI Taxonomy" id="1460663"/>
    <lineage>
        <taxon>Eukaryota</taxon>
        <taxon>Fungi</taxon>
        <taxon>Dikarya</taxon>
        <taxon>Ascomycota</taxon>
        <taxon>Pezizomycotina</taxon>
        <taxon>Dothideomycetes</taxon>
        <taxon>Pleosporomycetidae</taxon>
        <taxon>Pleosporales</taxon>
        <taxon>Massarineae</taxon>
        <taxon>Didymosphaeriaceae</taxon>
        <taxon>Paraphaeosphaeria</taxon>
    </lineage>
</organism>
<evidence type="ECO:0000256" key="8">
    <source>
        <dbReference type="SAM" id="Phobius"/>
    </source>
</evidence>
<feature type="region of interest" description="Disordered" evidence="7">
    <location>
        <begin position="1"/>
        <end position="26"/>
    </location>
</feature>
<comment type="subcellular location">
    <subcellularLocation>
        <location evidence="1">Membrane</location>
        <topology evidence="1">Multi-pass membrane protein</topology>
    </subcellularLocation>
</comment>
<feature type="transmembrane region" description="Helical" evidence="8">
    <location>
        <begin position="281"/>
        <end position="302"/>
    </location>
</feature>
<feature type="transmembrane region" description="Helical" evidence="8">
    <location>
        <begin position="340"/>
        <end position="359"/>
    </location>
</feature>
<feature type="transmembrane region" description="Helical" evidence="8">
    <location>
        <begin position="159"/>
        <end position="181"/>
    </location>
</feature>
<feature type="transmembrane region" description="Helical" evidence="8">
    <location>
        <begin position="78"/>
        <end position="98"/>
    </location>
</feature>
<dbReference type="GeneID" id="28769241"/>
<feature type="transmembrane region" description="Helical" evidence="8">
    <location>
        <begin position="53"/>
        <end position="72"/>
    </location>
</feature>
<feature type="domain" description="Amino acid permease/ SLC12A" evidence="9">
    <location>
        <begin position="51"/>
        <end position="516"/>
    </location>
</feature>
<feature type="transmembrane region" description="Helical" evidence="8">
    <location>
        <begin position="131"/>
        <end position="153"/>
    </location>
</feature>
<keyword evidence="5 8" id="KW-1133">Transmembrane helix</keyword>
<dbReference type="Proteomes" id="UP000077069">
    <property type="component" value="Unassembled WGS sequence"/>
</dbReference>
<evidence type="ECO:0000256" key="7">
    <source>
        <dbReference type="SAM" id="MobiDB-lite"/>
    </source>
</evidence>
<feature type="transmembrane region" description="Helical" evidence="8">
    <location>
        <begin position="193"/>
        <end position="210"/>
    </location>
</feature>
<feature type="transmembrane region" description="Helical" evidence="8">
    <location>
        <begin position="490"/>
        <end position="511"/>
    </location>
</feature>
<dbReference type="OrthoDB" id="10062876at2759"/>
<dbReference type="EMBL" id="KV441558">
    <property type="protein sequence ID" value="OAG01257.1"/>
    <property type="molecule type" value="Genomic_DNA"/>
</dbReference>
<gene>
    <name evidence="10" type="ORF">CC84DRAFT_280793</name>
</gene>
<sequence length="566" mass="62763">MDIDESRKYDGYVNNSPKGTEPGEKVYDDVQHGELRDNSDELQRHLGNRQIQLIAIGGSIGTALFVSIGGALNKAGPASLFMAYTFYSLVMAMVNNSIAEMSTYMPVSGGFVRLAGHWVDEALGFTAGWNFFLYEALLIPFEITALHTVLGFWRDDIPIWGVAIAVIVLYGACNVLAVQAYGEAEFWLSGGKVILIIMLYCFTFITMVGGNPRNDAYGFRYWNKPGAMHAYLAEGTKGEFEGFLAALWAASFCIVGPEYISMVAGEAKRPRTYIKNAYKTVYWRYGIFFIVGALCTGIVVPYNDPQLDAVNNGGEGAGTAAASPYVIAMRNLGISVLPDLTNALLVTSIFSAGNTYTYAASRSLYSLSVQGHAPRFLRKCTKQGVPIWCFAITMCFPFLSFLAVSSASNEVLTWLVGLLTASGLIDFIIMMITYIAFYKATVAQGIDRRTLPYRGYFQPYQTYFALAFEVIVVFVSGYRVFLPGNFTYDVFFTTYTMVGVAPCLYVFWKLFKKTKIIPSKEVDLVWDAPLIDAYEASFISPPTGFWTEMIQLVGFRRGVRDDVRNV</sequence>
<dbReference type="Gene3D" id="1.20.1740.10">
    <property type="entry name" value="Amino acid/polyamine transporter I"/>
    <property type="match status" value="1"/>
</dbReference>
<proteinExistence type="predicted"/>
<dbReference type="RefSeq" id="XP_018031622.1">
    <property type="nucleotide sequence ID" value="XM_018185755.1"/>
</dbReference>
<evidence type="ECO:0000256" key="3">
    <source>
        <dbReference type="ARBA" id="ARBA00022692"/>
    </source>
</evidence>
<dbReference type="GO" id="GO:0015171">
    <property type="term" value="F:amino acid transmembrane transporter activity"/>
    <property type="evidence" value="ECO:0007669"/>
    <property type="project" value="TreeGrafter"/>
</dbReference>
<keyword evidence="2" id="KW-0813">Transport</keyword>
<evidence type="ECO:0000256" key="5">
    <source>
        <dbReference type="ARBA" id="ARBA00022989"/>
    </source>
</evidence>
<feature type="transmembrane region" description="Helical" evidence="8">
    <location>
        <begin position="411"/>
        <end position="438"/>
    </location>
</feature>
<feature type="transmembrane region" description="Helical" evidence="8">
    <location>
        <begin position="459"/>
        <end position="478"/>
    </location>
</feature>
<accession>A0A177C3A5</accession>
<evidence type="ECO:0000256" key="6">
    <source>
        <dbReference type="ARBA" id="ARBA00023136"/>
    </source>
</evidence>
<evidence type="ECO:0000313" key="10">
    <source>
        <dbReference type="EMBL" id="OAG01257.1"/>
    </source>
</evidence>
<dbReference type="FunFam" id="1.20.1740.10:FF:000006">
    <property type="entry name" value="General amino acid permease"/>
    <property type="match status" value="1"/>
</dbReference>
<evidence type="ECO:0000256" key="2">
    <source>
        <dbReference type="ARBA" id="ARBA00022448"/>
    </source>
</evidence>
<keyword evidence="3 8" id="KW-0812">Transmembrane</keyword>
<feature type="compositionally biased region" description="Basic and acidic residues" evidence="7">
    <location>
        <begin position="1"/>
        <end position="10"/>
    </location>
</feature>
<evidence type="ECO:0000259" key="9">
    <source>
        <dbReference type="Pfam" id="PF00324"/>
    </source>
</evidence>
<protein>
    <submittedName>
        <fullName evidence="10">General amino acid permease-like protein AGP2</fullName>
    </submittedName>
</protein>
<dbReference type="STRING" id="1460663.A0A177C3A5"/>
<reference evidence="10 11" key="1">
    <citation type="submission" date="2016-05" db="EMBL/GenBank/DDBJ databases">
        <title>Comparative analysis of secretome profiles of manganese(II)-oxidizing ascomycete fungi.</title>
        <authorList>
            <consortium name="DOE Joint Genome Institute"/>
            <person name="Zeiner C.A."/>
            <person name="Purvine S.O."/>
            <person name="Zink E.M."/>
            <person name="Wu S."/>
            <person name="Pasa-Tolic L."/>
            <person name="Chaput D.L."/>
            <person name="Haridas S."/>
            <person name="Grigoriev I.V."/>
            <person name="Santelli C.M."/>
            <person name="Hansel C.M."/>
        </authorList>
    </citation>
    <scope>NUCLEOTIDE SEQUENCE [LARGE SCALE GENOMIC DNA]</scope>
    <source>
        <strain evidence="10 11">AP3s5-JAC2a</strain>
    </source>
</reference>
<feature type="transmembrane region" description="Helical" evidence="8">
    <location>
        <begin position="242"/>
        <end position="260"/>
    </location>
</feature>
<dbReference type="PANTHER" id="PTHR43341">
    <property type="entry name" value="AMINO ACID PERMEASE"/>
    <property type="match status" value="1"/>
</dbReference>
<keyword evidence="4" id="KW-0029">Amino-acid transport</keyword>
<feature type="transmembrane region" description="Helical" evidence="8">
    <location>
        <begin position="385"/>
        <end position="405"/>
    </location>
</feature>
<keyword evidence="6 8" id="KW-0472">Membrane</keyword>
<name>A0A177C3A5_9PLEO</name>
<evidence type="ECO:0000256" key="4">
    <source>
        <dbReference type="ARBA" id="ARBA00022970"/>
    </source>
</evidence>
<dbReference type="PANTHER" id="PTHR43341:SF6">
    <property type="entry name" value="AMINO ACID TRANSPORTER (EUROFUNG)"/>
    <property type="match status" value="1"/>
</dbReference>
<dbReference type="InterPro" id="IPR050524">
    <property type="entry name" value="APC_YAT"/>
</dbReference>
<dbReference type="InParanoid" id="A0A177C3A5"/>
<dbReference type="AlphaFoldDB" id="A0A177C3A5"/>
<dbReference type="Pfam" id="PF00324">
    <property type="entry name" value="AA_permease"/>
    <property type="match status" value="1"/>
</dbReference>
<evidence type="ECO:0000313" key="11">
    <source>
        <dbReference type="Proteomes" id="UP000077069"/>
    </source>
</evidence>
<evidence type="ECO:0000256" key="1">
    <source>
        <dbReference type="ARBA" id="ARBA00004141"/>
    </source>
</evidence>
<dbReference type="PIRSF" id="PIRSF006060">
    <property type="entry name" value="AA_transporter"/>
    <property type="match status" value="1"/>
</dbReference>
<dbReference type="InterPro" id="IPR004841">
    <property type="entry name" value="AA-permease/SLC12A_dom"/>
</dbReference>